<dbReference type="AlphaFoldDB" id="A0A2N7TUA7"/>
<dbReference type="Pfam" id="PF12570">
    <property type="entry name" value="DUF3750"/>
    <property type="match status" value="1"/>
</dbReference>
<evidence type="ECO:0000313" key="1">
    <source>
        <dbReference type="EMBL" id="PMR71763.1"/>
    </source>
</evidence>
<dbReference type="Proteomes" id="UP000235803">
    <property type="component" value="Unassembled WGS sequence"/>
</dbReference>
<sequence>MRCLFGIAVILALLGGGPLFMWWLGDIDPRGDWRNADRTSAGLAPDLERTPDAVVQVYSARAFGWRGIFAVHAWVVTKPKGAVEYTVHQVTGWGRPTLSSRTGIPDRAWFGSPPEVHATLCGAPAEQAIEQIEEALPHYPYQDRYRAWPGPNSNTFVAWLIREVPALAVSLPPTAIGKDYLGDRIVAPSPGGTGFQVSLGGYIGGTAGVRDGVEVHLGGLVVGIDPGTLGAKLPGVGTLSLLGARGTNDPAECPPRAAE</sequence>
<comment type="caution">
    <text evidence="1">The sequence shown here is derived from an EMBL/GenBank/DDBJ whole genome shotgun (WGS) entry which is preliminary data.</text>
</comment>
<keyword evidence="2" id="KW-1185">Reference proteome</keyword>
<accession>A0A2N7TUA7</accession>
<evidence type="ECO:0000313" key="2">
    <source>
        <dbReference type="Proteomes" id="UP000235803"/>
    </source>
</evidence>
<dbReference type="InterPro" id="IPR022224">
    <property type="entry name" value="DUF3750"/>
</dbReference>
<gene>
    <name evidence="1" type="ORF">C1H69_22775</name>
</gene>
<dbReference type="OrthoDB" id="199084at2"/>
<name>A0A2N7TUA7_9GAMM</name>
<organism evidence="1 2">
    <name type="scientific">Billgrantia endophytica</name>
    <dbReference type="NCBI Taxonomy" id="2033802"/>
    <lineage>
        <taxon>Bacteria</taxon>
        <taxon>Pseudomonadati</taxon>
        <taxon>Pseudomonadota</taxon>
        <taxon>Gammaproteobacteria</taxon>
        <taxon>Oceanospirillales</taxon>
        <taxon>Halomonadaceae</taxon>
        <taxon>Billgrantia</taxon>
    </lineage>
</organism>
<reference evidence="1 2" key="1">
    <citation type="submission" date="2018-01" db="EMBL/GenBank/DDBJ databases">
        <title>Halomonas endophytica sp. nov., isolated from storage liquid in the stems of Populus euphratica.</title>
        <authorList>
            <person name="Chen C."/>
        </authorList>
    </citation>
    <scope>NUCLEOTIDE SEQUENCE [LARGE SCALE GENOMIC DNA]</scope>
    <source>
        <strain evidence="1 2">MC28</strain>
    </source>
</reference>
<protein>
    <submittedName>
        <fullName evidence="1">DUF3750 domain-containing protein</fullName>
    </submittedName>
</protein>
<dbReference type="RefSeq" id="WP_102655672.1">
    <property type="nucleotide sequence ID" value="NZ_PNRF01000050.1"/>
</dbReference>
<dbReference type="EMBL" id="PNRF01000050">
    <property type="protein sequence ID" value="PMR71763.1"/>
    <property type="molecule type" value="Genomic_DNA"/>
</dbReference>
<proteinExistence type="predicted"/>